<dbReference type="eggNOG" id="COG0458">
    <property type="taxonomic scope" value="Bacteria"/>
</dbReference>
<keyword evidence="2" id="KW-0547">Nucleotide-binding</keyword>
<dbReference type="Proteomes" id="UP000018851">
    <property type="component" value="Chromosome"/>
</dbReference>
<proteinExistence type="predicted"/>
<keyword evidence="5" id="KW-1185">Reference proteome</keyword>
<organism evidence="4 5">
    <name type="scientific">Sphingomonas sanxanigenens DSM 19645 = NX02</name>
    <dbReference type="NCBI Taxonomy" id="1123269"/>
    <lineage>
        <taxon>Bacteria</taxon>
        <taxon>Pseudomonadati</taxon>
        <taxon>Pseudomonadota</taxon>
        <taxon>Alphaproteobacteria</taxon>
        <taxon>Sphingomonadales</taxon>
        <taxon>Sphingomonadaceae</taxon>
        <taxon>Sphingomonas</taxon>
    </lineage>
</organism>
<evidence type="ECO:0000256" key="3">
    <source>
        <dbReference type="ARBA" id="ARBA00022840"/>
    </source>
</evidence>
<dbReference type="Gene3D" id="3.40.50.20">
    <property type="match status" value="1"/>
</dbReference>
<dbReference type="InterPro" id="IPR011226">
    <property type="entry name" value="ATP-grasp_fam"/>
</dbReference>
<accession>W0ACP4</accession>
<dbReference type="Gene3D" id="3.30.470.20">
    <property type="entry name" value="ATP-grasp fold, B domain"/>
    <property type="match status" value="1"/>
</dbReference>
<evidence type="ECO:0008006" key="6">
    <source>
        <dbReference type="Google" id="ProtNLM"/>
    </source>
</evidence>
<dbReference type="AlphaFoldDB" id="W0ACP4"/>
<sequence length="343" mass="36496">MIREGAHDAGLPLHPDPAGLRLIASHRDAQAAVLDAADLALIEPMFERDTEEGAAAFVAWCLDICRAHDVDLFVPQNGRALIATHAEAFAAIGTRVSVPASSEMLALIEDKAAFYEAALEVGLPMPLTIEVRDATGFDAAVAEIRAAGLNPCIKPPEGVFGAGFWLLDDGCDLFSTLMNPEGHVVATDVVHRALAEPGLGKRLLVMEHLAGVEWSLDCVCRDGELIVGVARRKEGRAQRLETDGPAFEIGRRAIAAFGLSGLINLQCRAARIDDGDPRLLEINTRMSGGCVYTRYAGVRLPWCHVATELGLIVPQDIPEPEPGALVAAVGDAVLIADRTTVHG</sequence>
<protein>
    <recommendedName>
        <fullName evidence="6">ATP-grasp domain-containing protein</fullName>
    </recommendedName>
</protein>
<dbReference type="PATRIC" id="fig|1123269.5.peg.2549"/>
<keyword evidence="1" id="KW-0436">Ligase</keyword>
<gene>
    <name evidence="4" type="ORF">NX02_13095</name>
</gene>
<dbReference type="Pfam" id="PF15632">
    <property type="entry name" value="ATPgrasp_Ter"/>
    <property type="match status" value="1"/>
</dbReference>
<dbReference type="EMBL" id="CP006644">
    <property type="protein sequence ID" value="AHE54317.1"/>
    <property type="molecule type" value="Genomic_DNA"/>
</dbReference>
<dbReference type="InterPro" id="IPR052032">
    <property type="entry name" value="ATP-dep_AA_Ligase"/>
</dbReference>
<dbReference type="PIRSF" id="PIRSF029120">
    <property type="entry name" value="UCP029120"/>
    <property type="match status" value="1"/>
</dbReference>
<reference evidence="4 5" key="1">
    <citation type="submission" date="2013-07" db="EMBL/GenBank/DDBJ databases">
        <title>Completed genome of Sphingomonas sanxanigenens NX02.</title>
        <authorList>
            <person name="Ma T."/>
            <person name="Huang H."/>
            <person name="Wu M."/>
            <person name="Li X."/>
            <person name="Li G."/>
        </authorList>
    </citation>
    <scope>NUCLEOTIDE SEQUENCE [LARGE SCALE GENOMIC DNA]</scope>
    <source>
        <strain evidence="4 5">NX02</strain>
    </source>
</reference>
<dbReference type="KEGG" id="ssan:NX02_13095"/>
<evidence type="ECO:0000313" key="5">
    <source>
        <dbReference type="Proteomes" id="UP000018851"/>
    </source>
</evidence>
<evidence type="ECO:0000313" key="4">
    <source>
        <dbReference type="EMBL" id="AHE54317.1"/>
    </source>
</evidence>
<dbReference type="STRING" id="1123269.NX02_13095"/>
<dbReference type="OrthoDB" id="9803907at2"/>
<dbReference type="GO" id="GO:0016874">
    <property type="term" value="F:ligase activity"/>
    <property type="evidence" value="ECO:0007669"/>
    <property type="project" value="UniProtKB-KW"/>
</dbReference>
<evidence type="ECO:0000256" key="2">
    <source>
        <dbReference type="ARBA" id="ARBA00022741"/>
    </source>
</evidence>
<dbReference type="GO" id="GO:0005524">
    <property type="term" value="F:ATP binding"/>
    <property type="evidence" value="ECO:0007669"/>
    <property type="project" value="UniProtKB-KW"/>
</dbReference>
<dbReference type="HOGENOM" id="CLU_052967_3_0_5"/>
<keyword evidence="3" id="KW-0067">ATP-binding</keyword>
<dbReference type="SUPFAM" id="SSF56059">
    <property type="entry name" value="Glutathione synthetase ATP-binding domain-like"/>
    <property type="match status" value="1"/>
</dbReference>
<evidence type="ECO:0000256" key="1">
    <source>
        <dbReference type="ARBA" id="ARBA00022598"/>
    </source>
</evidence>
<name>W0ACP4_9SPHN</name>
<dbReference type="PANTHER" id="PTHR43585:SF2">
    <property type="entry name" value="ATP-GRASP ENZYME FSQD"/>
    <property type="match status" value="1"/>
</dbReference>
<dbReference type="PANTHER" id="PTHR43585">
    <property type="entry name" value="FUMIPYRROLE BIOSYNTHESIS PROTEIN C"/>
    <property type="match status" value="1"/>
</dbReference>
<dbReference type="RefSeq" id="WP_025292522.1">
    <property type="nucleotide sequence ID" value="NZ_CP006644.1"/>
</dbReference>